<reference evidence="2" key="2">
    <citation type="submission" date="2022-01" db="EMBL/GenBank/DDBJ databases">
        <authorList>
            <person name="Yamashiro T."/>
            <person name="Shiraishi A."/>
            <person name="Satake H."/>
            <person name="Nakayama K."/>
        </authorList>
    </citation>
    <scope>NUCLEOTIDE SEQUENCE</scope>
</reference>
<evidence type="ECO:0000256" key="1">
    <source>
        <dbReference type="SAM" id="Phobius"/>
    </source>
</evidence>
<keyword evidence="1" id="KW-0472">Membrane</keyword>
<dbReference type="Proteomes" id="UP001151760">
    <property type="component" value="Unassembled WGS sequence"/>
</dbReference>
<accession>A0ABQ5J778</accession>
<proteinExistence type="predicted"/>
<keyword evidence="1" id="KW-0812">Transmembrane</keyword>
<reference evidence="2" key="1">
    <citation type="journal article" date="2022" name="Int. J. Mol. Sci.">
        <title>Draft Genome of Tanacetum Coccineum: Genomic Comparison of Closely Related Tanacetum-Family Plants.</title>
        <authorList>
            <person name="Yamashiro T."/>
            <person name="Shiraishi A."/>
            <person name="Nakayama K."/>
            <person name="Satake H."/>
        </authorList>
    </citation>
    <scope>NUCLEOTIDE SEQUENCE</scope>
</reference>
<evidence type="ECO:0000313" key="2">
    <source>
        <dbReference type="EMBL" id="GJU07367.1"/>
    </source>
</evidence>
<feature type="transmembrane region" description="Helical" evidence="1">
    <location>
        <begin position="46"/>
        <end position="65"/>
    </location>
</feature>
<organism evidence="2 3">
    <name type="scientific">Tanacetum coccineum</name>
    <dbReference type="NCBI Taxonomy" id="301880"/>
    <lineage>
        <taxon>Eukaryota</taxon>
        <taxon>Viridiplantae</taxon>
        <taxon>Streptophyta</taxon>
        <taxon>Embryophyta</taxon>
        <taxon>Tracheophyta</taxon>
        <taxon>Spermatophyta</taxon>
        <taxon>Magnoliopsida</taxon>
        <taxon>eudicotyledons</taxon>
        <taxon>Gunneridae</taxon>
        <taxon>Pentapetalae</taxon>
        <taxon>asterids</taxon>
        <taxon>campanulids</taxon>
        <taxon>Asterales</taxon>
        <taxon>Asteraceae</taxon>
        <taxon>Asteroideae</taxon>
        <taxon>Anthemideae</taxon>
        <taxon>Anthemidinae</taxon>
        <taxon>Tanacetum</taxon>
    </lineage>
</organism>
<evidence type="ECO:0000313" key="3">
    <source>
        <dbReference type="Proteomes" id="UP001151760"/>
    </source>
</evidence>
<dbReference type="EMBL" id="BQNB010021532">
    <property type="protein sequence ID" value="GJU07367.1"/>
    <property type="molecule type" value="Genomic_DNA"/>
</dbReference>
<comment type="caution">
    <text evidence="2">The sequence shown here is derived from an EMBL/GenBank/DDBJ whole genome shotgun (WGS) entry which is preliminary data.</text>
</comment>
<protein>
    <submittedName>
        <fullName evidence="2">Uncharacterized protein</fullName>
    </submittedName>
</protein>
<keyword evidence="1" id="KW-1133">Transmembrane helix</keyword>
<gene>
    <name evidence="2" type="ORF">Tco_1123797</name>
</gene>
<name>A0ABQ5J778_9ASTR</name>
<keyword evidence="3" id="KW-1185">Reference proteome</keyword>
<sequence>MLLGMNATSNTKTMKNRLSFQINSNHSEINSKKVVTPPPVKRLRNLALLVVVPILGIIVLLPIPIRQCFVVLYFKTKGLNFGYSSEYTNPNPKGEMKASHSNGGCLLGTSIPTNLLLKRDDVCHALAESCSNSINLNNFLCGKSKSGMELNTNSDDFRVVIRQRQITRPKGLAEDIFVKVGNFHFPTDFVVVDFEAILRVSSHTAIEVPMYIEEGYYDLEGDVLYLESLLSEDTTHKLSPEVFFDHEPQQLRNEPENEPLITFSPKSDPLHHEFTGELITILH</sequence>